<dbReference type="AlphaFoldDB" id="M0LPZ1"/>
<evidence type="ECO:0000313" key="4">
    <source>
        <dbReference type="Proteomes" id="UP000186547"/>
    </source>
</evidence>
<dbReference type="EMBL" id="CP019285">
    <property type="protein sequence ID" value="APW99378.1"/>
    <property type="molecule type" value="Genomic_DNA"/>
</dbReference>
<protein>
    <submittedName>
        <fullName evidence="2">Uncharacterized protein</fullName>
    </submittedName>
</protein>
<dbReference type="EMBL" id="AOLZ01000028">
    <property type="protein sequence ID" value="EMA35188.1"/>
    <property type="molecule type" value="Genomic_DNA"/>
</dbReference>
<dbReference type="Proteomes" id="UP000011555">
    <property type="component" value="Unassembled WGS sequence"/>
</dbReference>
<reference evidence="1 4" key="1">
    <citation type="journal article" date="2011" name="J. Bacteriol.">
        <title>Genome sequence of Halobiforma lacisalsi AJ5, an extremely halophilic archaeon which harbors a bop gene.</title>
        <authorList>
            <person name="Jiang X."/>
            <person name="Wang S."/>
            <person name="Cheng H."/>
            <person name="Huo Y."/>
            <person name="Zhang X."/>
            <person name="Zhu X."/>
            <person name="Han X."/>
            <person name="Ni P."/>
            <person name="Wu M."/>
        </authorList>
    </citation>
    <scope>NUCLEOTIDE SEQUENCE [LARGE SCALE GENOMIC DNA]</scope>
    <source>
        <strain evidence="1 4">AJ5</strain>
    </source>
</reference>
<accession>M0LPZ1</accession>
<keyword evidence="3" id="KW-1185">Reference proteome</keyword>
<proteinExistence type="predicted"/>
<sequence>MDGFLERQPFTRCYFVSELYRSLLAIALTVPAGISNECVSNEDAILRFPIVWVVDIPHSTGLGCGF</sequence>
<dbReference type="Proteomes" id="UP000186547">
    <property type="component" value="Chromosome"/>
</dbReference>
<gene>
    <name evidence="2" type="ORF">C445_05698</name>
    <name evidence="1" type="ORF">CHINAEXTREME_17075</name>
</gene>
<name>M0LPZ1_NATLA</name>
<evidence type="ECO:0000313" key="1">
    <source>
        <dbReference type="EMBL" id="APW99378.1"/>
    </source>
</evidence>
<organism evidence="2 3">
    <name type="scientific">Natronobacterium lacisalsi AJ5</name>
    <dbReference type="NCBI Taxonomy" id="358396"/>
    <lineage>
        <taxon>Archaea</taxon>
        <taxon>Methanobacteriati</taxon>
        <taxon>Methanobacteriota</taxon>
        <taxon>Stenosarchaea group</taxon>
        <taxon>Halobacteria</taxon>
        <taxon>Halobacteriales</taxon>
        <taxon>Natrialbaceae</taxon>
        <taxon>Natronobacterium</taxon>
    </lineage>
</organism>
<evidence type="ECO:0000313" key="3">
    <source>
        <dbReference type="Proteomes" id="UP000011555"/>
    </source>
</evidence>
<reference evidence="1" key="3">
    <citation type="submission" date="2017-01" db="EMBL/GenBank/DDBJ databases">
        <authorList>
            <person name="Mah S.A."/>
            <person name="Swanson W.J."/>
            <person name="Moy G.W."/>
            <person name="Vacquier V.D."/>
        </authorList>
    </citation>
    <scope>NUCLEOTIDE SEQUENCE</scope>
    <source>
        <strain evidence="1">AJ5</strain>
    </source>
</reference>
<dbReference type="KEGG" id="hlc:CHINAEXTREME17075"/>
<reference evidence="2 3" key="2">
    <citation type="journal article" date="2014" name="PLoS Genet.">
        <title>Phylogenetically driven sequencing of extremely halophilic archaea reveals strategies for static and dynamic osmo-response.</title>
        <authorList>
            <person name="Becker E.A."/>
            <person name="Seitzer P.M."/>
            <person name="Tritt A."/>
            <person name="Larsen D."/>
            <person name="Krusor M."/>
            <person name="Yao A.I."/>
            <person name="Wu D."/>
            <person name="Madern D."/>
            <person name="Eisen J.A."/>
            <person name="Darling A.E."/>
            <person name="Facciotti M.T."/>
        </authorList>
    </citation>
    <scope>NUCLEOTIDE SEQUENCE [LARGE SCALE GENOMIC DNA]</scope>
    <source>
        <strain evidence="2 3">AJ5</strain>
    </source>
</reference>
<evidence type="ECO:0000313" key="2">
    <source>
        <dbReference type="EMBL" id="EMA35188.1"/>
    </source>
</evidence>